<sequence>MTNLSTSKFNYYNHLWKDRNHSFLKPFRPYHVFKLIVGYQDILQNEFDRKKYLENLLCKRLLIIILLSLKVWGTMYGNENIKIDLLFNQIYVDNPIKAVTTRFIKIATNKMYYLIFCIAWTPEGRCLIISALSNESTL</sequence>
<dbReference type="Proteomes" id="UP001607302">
    <property type="component" value="Unassembled WGS sequence"/>
</dbReference>
<proteinExistence type="predicted"/>
<name>A0ABD2AHE7_VESSQ</name>
<gene>
    <name evidence="1" type="ORF">V1478_010310</name>
</gene>
<evidence type="ECO:0000313" key="1">
    <source>
        <dbReference type="EMBL" id="KAL2720044.1"/>
    </source>
</evidence>
<dbReference type="PANTHER" id="PTHR22836">
    <property type="entry name" value="WD40 REPEAT PROTEIN"/>
    <property type="match status" value="1"/>
</dbReference>
<dbReference type="GO" id="GO:0005634">
    <property type="term" value="C:nucleus"/>
    <property type="evidence" value="ECO:0007669"/>
    <property type="project" value="UniProtKB-ARBA"/>
</dbReference>
<protein>
    <submittedName>
        <fullName evidence="1">Pre-mRNA 3' end processing protein WDR33</fullName>
    </submittedName>
</protein>
<dbReference type="EMBL" id="JAUDFV010000147">
    <property type="protein sequence ID" value="KAL2720044.1"/>
    <property type="molecule type" value="Genomic_DNA"/>
</dbReference>
<evidence type="ECO:0000313" key="2">
    <source>
        <dbReference type="Proteomes" id="UP001607302"/>
    </source>
</evidence>
<dbReference type="AlphaFoldDB" id="A0ABD2AHE7"/>
<comment type="caution">
    <text evidence="1">The sequence shown here is derived from an EMBL/GenBank/DDBJ whole genome shotgun (WGS) entry which is preliminary data.</text>
</comment>
<keyword evidence="2" id="KW-1185">Reference proteome</keyword>
<dbReference type="PANTHER" id="PTHR22836:SF0">
    <property type="entry name" value="PRE-MRNA 3' END PROCESSING PROTEIN WDR33"/>
    <property type="match status" value="1"/>
</dbReference>
<accession>A0ABD2AHE7</accession>
<organism evidence="1 2">
    <name type="scientific">Vespula squamosa</name>
    <name type="common">Southern yellow jacket</name>
    <name type="synonym">Wasp</name>
    <dbReference type="NCBI Taxonomy" id="30214"/>
    <lineage>
        <taxon>Eukaryota</taxon>
        <taxon>Metazoa</taxon>
        <taxon>Ecdysozoa</taxon>
        <taxon>Arthropoda</taxon>
        <taxon>Hexapoda</taxon>
        <taxon>Insecta</taxon>
        <taxon>Pterygota</taxon>
        <taxon>Neoptera</taxon>
        <taxon>Endopterygota</taxon>
        <taxon>Hymenoptera</taxon>
        <taxon>Apocrita</taxon>
        <taxon>Aculeata</taxon>
        <taxon>Vespoidea</taxon>
        <taxon>Vespidae</taxon>
        <taxon>Vespinae</taxon>
        <taxon>Vespula</taxon>
    </lineage>
</organism>
<dbReference type="InterPro" id="IPR045245">
    <property type="entry name" value="Pfs2-like"/>
</dbReference>
<reference evidence="1 2" key="1">
    <citation type="journal article" date="2024" name="Ann. Entomol. Soc. Am.">
        <title>Genomic analyses of the southern and eastern yellowjacket wasps (Hymenoptera: Vespidae) reveal evolutionary signatures of social life.</title>
        <authorList>
            <person name="Catto M.A."/>
            <person name="Caine P.B."/>
            <person name="Orr S.E."/>
            <person name="Hunt B.G."/>
            <person name="Goodisman M.A.D."/>
        </authorList>
    </citation>
    <scope>NUCLEOTIDE SEQUENCE [LARGE SCALE GENOMIC DNA]</scope>
    <source>
        <strain evidence="1">233</strain>
        <tissue evidence="1">Head and thorax</tissue>
    </source>
</reference>